<gene>
    <name evidence="1" type="ORF">SPIRO4BDMA_40576</name>
</gene>
<protein>
    <submittedName>
        <fullName evidence="1">Uncharacterized protein</fullName>
    </submittedName>
</protein>
<dbReference type="EMBL" id="FWDO01000004">
    <property type="protein sequence ID" value="SLM18004.1"/>
    <property type="molecule type" value="Genomic_DNA"/>
</dbReference>
<dbReference type="AlphaFoldDB" id="A0A3P3XP27"/>
<evidence type="ECO:0000313" key="1">
    <source>
        <dbReference type="EMBL" id="SLM18004.1"/>
    </source>
</evidence>
<name>A0A3P3XP27_9SPIR</name>
<proteinExistence type="predicted"/>
<sequence>MYAAIKWQAYIQVRITCITLREAIRQTVGWYRSNFSV</sequence>
<organism evidence="1">
    <name type="scientific">uncultured spirochete</name>
    <dbReference type="NCBI Taxonomy" id="156406"/>
    <lineage>
        <taxon>Bacteria</taxon>
        <taxon>Pseudomonadati</taxon>
        <taxon>Spirochaetota</taxon>
        <taxon>Spirochaetia</taxon>
        <taxon>Spirochaetales</taxon>
        <taxon>environmental samples</taxon>
    </lineage>
</organism>
<reference evidence="1" key="1">
    <citation type="submission" date="2017-02" db="EMBL/GenBank/DDBJ databases">
        <authorList>
            <person name="Regsiter A."/>
            <person name="William W."/>
        </authorList>
    </citation>
    <scope>NUCLEOTIDE SEQUENCE</scope>
    <source>
        <strain evidence="1">BdmA 4</strain>
    </source>
</reference>
<accession>A0A3P3XP27</accession>